<protein>
    <submittedName>
        <fullName evidence="1">Uncharacterized protein</fullName>
    </submittedName>
</protein>
<reference evidence="1 2" key="1">
    <citation type="submission" date="2019-07" db="EMBL/GenBank/DDBJ databases">
        <authorList>
            <person name="Jastrzebski P J."/>
            <person name="Paukszto L."/>
            <person name="Jastrzebski P J."/>
        </authorList>
    </citation>
    <scope>NUCLEOTIDE SEQUENCE [LARGE SCALE GENOMIC DNA]</scope>
    <source>
        <strain evidence="1 2">WMS-il1</strain>
    </source>
</reference>
<keyword evidence="2" id="KW-1185">Reference proteome</keyword>
<gene>
    <name evidence="1" type="ORF">WMSIL1_LOCUS10370</name>
</gene>
<organism evidence="1 2">
    <name type="scientific">Hymenolepis diminuta</name>
    <name type="common">Rat tapeworm</name>
    <dbReference type="NCBI Taxonomy" id="6216"/>
    <lineage>
        <taxon>Eukaryota</taxon>
        <taxon>Metazoa</taxon>
        <taxon>Spiralia</taxon>
        <taxon>Lophotrochozoa</taxon>
        <taxon>Platyhelminthes</taxon>
        <taxon>Cestoda</taxon>
        <taxon>Eucestoda</taxon>
        <taxon>Cyclophyllidea</taxon>
        <taxon>Hymenolepididae</taxon>
        <taxon>Hymenolepis</taxon>
    </lineage>
</organism>
<evidence type="ECO:0000313" key="1">
    <source>
        <dbReference type="EMBL" id="VUZ51648.1"/>
    </source>
</evidence>
<accession>A0A564YYC7</accession>
<name>A0A564YYC7_HYMDI</name>
<dbReference type="AlphaFoldDB" id="A0A564YYC7"/>
<dbReference type="EMBL" id="CABIJS010000444">
    <property type="protein sequence ID" value="VUZ51648.1"/>
    <property type="molecule type" value="Genomic_DNA"/>
</dbReference>
<dbReference type="Proteomes" id="UP000321570">
    <property type="component" value="Unassembled WGS sequence"/>
</dbReference>
<proteinExistence type="predicted"/>
<evidence type="ECO:0000313" key="2">
    <source>
        <dbReference type="Proteomes" id="UP000321570"/>
    </source>
</evidence>
<sequence length="94" mass="10155">MVSFEVFVAESLKVSNNISNEIDVRAAPVLVKVTTDGFHAGSKFPLSARFQSTSQISCFSEKTSSKTHSISDFGGSSNNSPMEIFRHVLDGQPS</sequence>